<keyword evidence="4" id="KW-0227">DNA damage</keyword>
<dbReference type="PROSITE" id="PS50817">
    <property type="entry name" value="INTEIN_N_TER"/>
    <property type="match status" value="1"/>
</dbReference>
<dbReference type="Gene3D" id="1.10.486.10">
    <property type="entry name" value="PCRA, domain 4"/>
    <property type="match status" value="1"/>
</dbReference>
<dbReference type="InterPro" id="IPR027417">
    <property type="entry name" value="P-loop_NTPase"/>
</dbReference>
<evidence type="ECO:0000256" key="10">
    <source>
        <dbReference type="ARBA" id="ARBA00023000"/>
    </source>
</evidence>
<evidence type="ECO:0000256" key="17">
    <source>
        <dbReference type="PROSITE-ProRule" id="PRU00560"/>
    </source>
</evidence>
<dbReference type="Gene3D" id="3.90.320.10">
    <property type="match status" value="1"/>
</dbReference>
<evidence type="ECO:0000256" key="15">
    <source>
        <dbReference type="ARBA" id="ARBA00034808"/>
    </source>
</evidence>
<dbReference type="SUPFAM" id="SSF52980">
    <property type="entry name" value="Restriction endonuclease-like"/>
    <property type="match status" value="1"/>
</dbReference>
<evidence type="ECO:0000256" key="4">
    <source>
        <dbReference type="ARBA" id="ARBA00022763"/>
    </source>
</evidence>
<dbReference type="InterPro" id="IPR030934">
    <property type="entry name" value="Intein_C"/>
</dbReference>
<name>A0A0G1TSR3_9BACT</name>
<dbReference type="NCBIfam" id="TIGR01443">
    <property type="entry name" value="intein_Cterm"/>
    <property type="match status" value="1"/>
</dbReference>
<evidence type="ECO:0000259" key="19">
    <source>
        <dbReference type="PROSITE" id="PS51217"/>
    </source>
</evidence>
<evidence type="ECO:0000313" key="21">
    <source>
        <dbReference type="Proteomes" id="UP000034265"/>
    </source>
</evidence>
<feature type="domain" description="UvrD-like helicase C-terminal" evidence="19">
    <location>
        <begin position="650"/>
        <end position="927"/>
    </location>
</feature>
<keyword evidence="2" id="KW-0540">Nuclease</keyword>
<dbReference type="InterPro" id="IPR000212">
    <property type="entry name" value="DNA_helicase_UvrD/REP"/>
</dbReference>
<feature type="domain" description="UvrD-like helicase ATP-binding" evidence="18">
    <location>
        <begin position="5"/>
        <end position="288"/>
    </location>
</feature>
<dbReference type="GO" id="GO:0043138">
    <property type="term" value="F:3'-5' DNA helicase activity"/>
    <property type="evidence" value="ECO:0007669"/>
    <property type="project" value="UniProtKB-EC"/>
</dbReference>
<evidence type="ECO:0000259" key="18">
    <source>
        <dbReference type="PROSITE" id="PS51198"/>
    </source>
</evidence>
<keyword evidence="11" id="KW-0238">DNA-binding</keyword>
<gene>
    <name evidence="20" type="ORF">UY11_C0002G0011</name>
</gene>
<keyword evidence="8" id="KW-0269">Exonuclease</keyword>
<dbReference type="InterPro" id="IPR003587">
    <property type="entry name" value="Hint_dom_N"/>
</dbReference>
<dbReference type="InterPro" id="IPR003586">
    <property type="entry name" value="Hint_dom_C"/>
</dbReference>
<dbReference type="InterPro" id="IPR006142">
    <property type="entry name" value="INTEIN"/>
</dbReference>
<evidence type="ECO:0000256" key="9">
    <source>
        <dbReference type="ARBA" id="ARBA00022840"/>
    </source>
</evidence>
<dbReference type="Proteomes" id="UP000034265">
    <property type="component" value="Unassembled WGS sequence"/>
</dbReference>
<evidence type="ECO:0000256" key="12">
    <source>
        <dbReference type="ARBA" id="ARBA00023204"/>
    </source>
</evidence>
<dbReference type="GO" id="GO:0005524">
    <property type="term" value="F:ATP binding"/>
    <property type="evidence" value="ECO:0007669"/>
    <property type="project" value="UniProtKB-UniRule"/>
</dbReference>
<comment type="catalytic activity">
    <reaction evidence="14">
        <text>Couples ATP hydrolysis with the unwinding of duplex DNA by translocating in the 3'-5' direction.</text>
        <dbReference type="EC" id="5.6.2.4"/>
    </reaction>
</comment>
<evidence type="ECO:0000256" key="5">
    <source>
        <dbReference type="ARBA" id="ARBA00022801"/>
    </source>
</evidence>
<dbReference type="InterPro" id="IPR006141">
    <property type="entry name" value="Intein_N"/>
</dbReference>
<dbReference type="PANTHER" id="PTHR11070">
    <property type="entry name" value="UVRD / RECB / PCRA DNA HELICASE FAMILY MEMBER"/>
    <property type="match status" value="1"/>
</dbReference>
<keyword evidence="9 17" id="KW-0067">ATP-binding</keyword>
<dbReference type="GO" id="GO:0000725">
    <property type="term" value="P:recombinational repair"/>
    <property type="evidence" value="ECO:0007669"/>
    <property type="project" value="TreeGrafter"/>
</dbReference>
<dbReference type="PATRIC" id="fig|1618367.3.peg.39"/>
<dbReference type="PRINTS" id="PR00379">
    <property type="entry name" value="INTEIN"/>
</dbReference>
<dbReference type="GO" id="GO:0003677">
    <property type="term" value="F:DNA binding"/>
    <property type="evidence" value="ECO:0007669"/>
    <property type="project" value="UniProtKB-KW"/>
</dbReference>
<dbReference type="PANTHER" id="PTHR11070:SF2">
    <property type="entry name" value="ATP-DEPENDENT DNA HELICASE SRS2"/>
    <property type="match status" value="1"/>
</dbReference>
<evidence type="ECO:0000256" key="6">
    <source>
        <dbReference type="ARBA" id="ARBA00022806"/>
    </source>
</evidence>
<keyword evidence="3 17" id="KW-0547">Nucleotide-binding</keyword>
<evidence type="ECO:0000256" key="2">
    <source>
        <dbReference type="ARBA" id="ARBA00022722"/>
    </source>
</evidence>
<dbReference type="Gene3D" id="2.170.16.10">
    <property type="entry name" value="Hedgehog/Intein (Hint) domain"/>
    <property type="match status" value="2"/>
</dbReference>
<dbReference type="PROSITE" id="PS50818">
    <property type="entry name" value="INTEIN_C_TER"/>
    <property type="match status" value="1"/>
</dbReference>
<evidence type="ECO:0000256" key="8">
    <source>
        <dbReference type="ARBA" id="ARBA00022839"/>
    </source>
</evidence>
<sequence length="1289" mass="147177">MVDDKKLNNQQIEAIQHKTGPLLIIAGAGTGKTTVVTERVKRLIAESLAQPSEILALTFTEKAAKEMQERIDVAMPYGYTQMWVMTFHSFCDRILRDEGLSIGLDTGYKLMTEADSVDLLRRHLFDLDLDLYRPLGNPHKFVSALLQHFSRLQDEDVTPDDYLKHTKNELSQGYKKYTQIKITESLLDFGDLISYTLKLFRTRPHILKKYQDKFKYILVDEFQDTNYAQNQLINLLTGKNGNLTVVADDDQCLPAGTKISTPTGKISIEKVKAGDRVITAVGKGYTSSSLVTKVMKSTKKTRFITLTTETGKKIITTDNHKMFCLIPGRKYGTEKFFYVYLMQRRNLGWRMGTTNDLAQRLKLERSADRIIAIKACTSEEEARYYETTLSLIYGIPLYPFKPRKQMVLTGQWLNKLFKEIDTQSRVGKLAKDLGIDLNSHHFCLGGVVRGESDRAKVLLKMCVRRYRTTWARNRLLINPIFSHEVGIETSSLTSLKLLRQAGLELIRAKRGWKVRKAFKDLSEAGKFAQKLVKITGAIFEAKFDVGKRDGMARQALVMPTGNVFLGMRIPILRNYEIVYEQVVARKEHVEEATVYDLEVAGAHNYIANNVVVHNSIYRWRGAAISNVIQFRKTYKKAKLVTLVQNYRSTQGILDRAYDLIQHNNPDRLEVAEKIDKKLISVRKIAGDKIEFIHADRVENEAEAVAKKIKELNISPRDIAILVRANAHAESFMRALSRHDIPYQFLGPGQLFQQPEVKDLIAYLRVLYNFTDNASFYRLLSMSFFAIPIRELVLLSNSAKRQNTSLFEAAETSQLESVKNLVNLISKHLEASRTDTAGQILYNFLQATGMLQAMLDYKDPITPAQAQNISKFFNKIKSFESTHQDASVRAVVDWLDLSMELGESPLATDSDWTQNDSVNILTIHSAKGLEFPVVFLVNLVGQRFPTSERKEPIPIPDELIKEILPTGDFHLQEERRLFYVGMTRAKDKLFFTAADFYGEGKREKKLSPFIAESLGLTMNYKLITNNQQLTLLDYQPIPTPRPTMNHELTTINYLSYSQIQTFLDCPLHYKARYILKLPTTPSAALSFGIAVHGSLKDIFTLPTKDVTAILKKNWVPEGYLNKKHEQEYFTKGEKILTHFLEHEYDPKHQPSLLEEMFTVPLNPMLKIGGKIDRVDVLENGQIEIIDYKTGKIPKDREKTAVDDLQLSFYSLAATILKTDPFNKKPEDIKLTLLYLEENTRFSTTRSAAQLEQAKQQILNYADQISRSDFKCTGKYCANCEFKILCDFKTD</sequence>
<dbReference type="InterPro" id="IPR013986">
    <property type="entry name" value="DExx_box_DNA_helicase_dom_sf"/>
</dbReference>
<dbReference type="GO" id="GO:0004527">
    <property type="term" value="F:exonuclease activity"/>
    <property type="evidence" value="ECO:0007669"/>
    <property type="project" value="UniProtKB-KW"/>
</dbReference>
<dbReference type="SUPFAM" id="SSF51294">
    <property type="entry name" value="Hedgehog/intein (Hint) domain"/>
    <property type="match status" value="1"/>
</dbReference>
<keyword evidence="13" id="KW-0413">Isomerase</keyword>
<evidence type="ECO:0000256" key="14">
    <source>
        <dbReference type="ARBA" id="ARBA00034617"/>
    </source>
</evidence>
<dbReference type="SMART" id="SM00305">
    <property type="entry name" value="HintC"/>
    <property type="match status" value="1"/>
</dbReference>
<evidence type="ECO:0000256" key="11">
    <source>
        <dbReference type="ARBA" id="ARBA00023125"/>
    </source>
</evidence>
<keyword evidence="6 17" id="KW-0347">Helicase</keyword>
<dbReference type="CDD" id="cd00081">
    <property type="entry name" value="Hint"/>
    <property type="match status" value="1"/>
</dbReference>
<accession>A0A0G1TSR3</accession>
<dbReference type="EC" id="5.6.2.4" evidence="15"/>
<organism evidence="20 21">
    <name type="scientific">Candidatus Amesbacteria bacterium GW2011_GWC2_47_8</name>
    <dbReference type="NCBI Taxonomy" id="1618367"/>
    <lineage>
        <taxon>Bacteria</taxon>
        <taxon>Candidatus Amesiibacteriota</taxon>
    </lineage>
</organism>
<proteinExistence type="inferred from homology"/>
<dbReference type="CDD" id="cd17932">
    <property type="entry name" value="DEXQc_UvrD"/>
    <property type="match status" value="1"/>
</dbReference>
<evidence type="ECO:0000256" key="16">
    <source>
        <dbReference type="ARBA" id="ARBA00048988"/>
    </source>
</evidence>
<keyword evidence="10" id="KW-0651">Protein splicing</keyword>
<dbReference type="EMBL" id="LCOT01000002">
    <property type="protein sequence ID" value="KKU84856.1"/>
    <property type="molecule type" value="Genomic_DNA"/>
</dbReference>
<feature type="binding site" evidence="17">
    <location>
        <begin position="26"/>
        <end position="33"/>
    </location>
    <ligand>
        <name>ATP</name>
        <dbReference type="ChEBI" id="CHEBI:30616"/>
    </ligand>
</feature>
<dbReference type="InterPro" id="IPR038726">
    <property type="entry name" value="PDDEXK_AddAB-type"/>
</dbReference>
<dbReference type="PROSITE" id="PS51217">
    <property type="entry name" value="UVRD_HELICASE_CTER"/>
    <property type="match status" value="1"/>
</dbReference>
<reference evidence="20 21" key="1">
    <citation type="journal article" date="2015" name="Nature">
        <title>rRNA introns, odd ribosomes, and small enigmatic genomes across a large radiation of phyla.</title>
        <authorList>
            <person name="Brown C.T."/>
            <person name="Hug L.A."/>
            <person name="Thomas B.C."/>
            <person name="Sharon I."/>
            <person name="Castelle C.J."/>
            <person name="Singh A."/>
            <person name="Wilkins M.J."/>
            <person name="Williams K.H."/>
            <person name="Banfield J.F."/>
        </authorList>
    </citation>
    <scope>NUCLEOTIDE SEQUENCE [LARGE SCALE GENOMIC DNA]</scope>
</reference>
<dbReference type="Pfam" id="PF14890">
    <property type="entry name" value="Intein_splicing"/>
    <property type="match status" value="1"/>
</dbReference>
<dbReference type="SUPFAM" id="SSF52540">
    <property type="entry name" value="P-loop containing nucleoside triphosphate hydrolases"/>
    <property type="match status" value="3"/>
</dbReference>
<dbReference type="InterPro" id="IPR036844">
    <property type="entry name" value="Hint_dom_sf"/>
</dbReference>
<evidence type="ECO:0000256" key="1">
    <source>
        <dbReference type="ARBA" id="ARBA00009922"/>
    </source>
</evidence>
<dbReference type="Gene3D" id="3.40.50.300">
    <property type="entry name" value="P-loop containing nucleotide triphosphate hydrolases"/>
    <property type="match status" value="2"/>
</dbReference>
<keyword evidence="12" id="KW-0234">DNA repair</keyword>
<dbReference type="InterPro" id="IPR011604">
    <property type="entry name" value="PDDEXK-like_dom_sf"/>
</dbReference>
<comment type="similarity">
    <text evidence="1">Belongs to the helicase family. UvrD subfamily.</text>
</comment>
<dbReference type="Pfam" id="PF13361">
    <property type="entry name" value="UvrD_C"/>
    <property type="match status" value="1"/>
</dbReference>
<dbReference type="GO" id="GO:0005829">
    <property type="term" value="C:cytosol"/>
    <property type="evidence" value="ECO:0007669"/>
    <property type="project" value="TreeGrafter"/>
</dbReference>
<dbReference type="GO" id="GO:0016539">
    <property type="term" value="P:intein-mediated protein splicing"/>
    <property type="evidence" value="ECO:0007669"/>
    <property type="project" value="InterPro"/>
</dbReference>
<evidence type="ECO:0000256" key="7">
    <source>
        <dbReference type="ARBA" id="ARBA00022813"/>
    </source>
</evidence>
<evidence type="ECO:0000256" key="3">
    <source>
        <dbReference type="ARBA" id="ARBA00022741"/>
    </source>
</evidence>
<evidence type="ECO:0000256" key="13">
    <source>
        <dbReference type="ARBA" id="ARBA00023235"/>
    </source>
</evidence>
<dbReference type="PROSITE" id="PS51198">
    <property type="entry name" value="UVRD_HELICASE_ATP_BIND"/>
    <property type="match status" value="1"/>
</dbReference>
<dbReference type="Pfam" id="PF12705">
    <property type="entry name" value="PDDEXK_1"/>
    <property type="match status" value="1"/>
</dbReference>
<keyword evidence="5 17" id="KW-0378">Hydrolase</keyword>
<dbReference type="NCBIfam" id="TIGR01445">
    <property type="entry name" value="intein_Nterm"/>
    <property type="match status" value="1"/>
</dbReference>
<protein>
    <recommendedName>
        <fullName evidence="15">DNA 3'-5' helicase</fullName>
        <ecNumber evidence="15">5.6.2.4</ecNumber>
    </recommendedName>
</protein>
<comment type="catalytic activity">
    <reaction evidence="16">
        <text>ATP + H2O = ADP + phosphate + H(+)</text>
        <dbReference type="Rhea" id="RHEA:13065"/>
        <dbReference type="ChEBI" id="CHEBI:15377"/>
        <dbReference type="ChEBI" id="CHEBI:15378"/>
        <dbReference type="ChEBI" id="CHEBI:30616"/>
        <dbReference type="ChEBI" id="CHEBI:43474"/>
        <dbReference type="ChEBI" id="CHEBI:456216"/>
        <dbReference type="EC" id="5.6.2.4"/>
    </reaction>
</comment>
<dbReference type="GO" id="GO:0033202">
    <property type="term" value="C:DNA helicase complex"/>
    <property type="evidence" value="ECO:0007669"/>
    <property type="project" value="TreeGrafter"/>
</dbReference>
<dbReference type="InterPro" id="IPR014016">
    <property type="entry name" value="UvrD-like_ATP-bd"/>
</dbReference>
<comment type="caution">
    <text evidence="20">The sequence shown here is derived from an EMBL/GenBank/DDBJ whole genome shotgun (WGS) entry which is preliminary data.</text>
</comment>
<evidence type="ECO:0000313" key="20">
    <source>
        <dbReference type="EMBL" id="KKU84856.1"/>
    </source>
</evidence>
<dbReference type="Gene3D" id="1.10.10.160">
    <property type="match status" value="1"/>
</dbReference>
<dbReference type="InterPro" id="IPR014017">
    <property type="entry name" value="DNA_helicase_UvrD-like_C"/>
</dbReference>
<dbReference type="SMART" id="SM00306">
    <property type="entry name" value="HintN"/>
    <property type="match status" value="1"/>
</dbReference>
<dbReference type="InterPro" id="IPR011335">
    <property type="entry name" value="Restrct_endonuc-II-like"/>
</dbReference>
<dbReference type="Pfam" id="PF00580">
    <property type="entry name" value="UvrD-helicase"/>
    <property type="match status" value="1"/>
</dbReference>
<keyword evidence="7" id="KW-0068">Autocatalytic cleavage</keyword>